<accession>A0A0C9QVL8</accession>
<evidence type="ECO:0000313" key="4">
    <source>
        <dbReference type="EMBL" id="JAG88805.1"/>
    </source>
</evidence>
<feature type="compositionally biased region" description="Basic and acidic residues" evidence="2">
    <location>
        <begin position="119"/>
        <end position="134"/>
    </location>
</feature>
<proteinExistence type="inferred from homology"/>
<sequence>MATIDMAGGDAQPFFHDFLGMAPNGEAKQKQQGEIPGFCFRNGSRHASAYEVDGETSVKSSPAMLGCPENSVCSAPARLNGGPPPLGFADPSCSSRESERLSLGKSRGIQSHGTKSAFHRPDTDGKSVGKKRDGQISNGVDLLEDHRLHMTLDRTETTRTPKMAKFEAREDRGAKQRDVDDLHLAMQPPKPASSCPTLVQPSVSKPDSIPSKRWESQSLYGPSRLSKLGGYDEKISCTATADNGTMPSPFARPAADEGSRTGLQGSSIASLINNGAWTTACKTTGVPVVSGSRSKLWSQVAGSDPLLPPSRQIGASASSQLTIFYGGQAHVFDDVSSEKADEIIGLAGSSGRSWSTTYSPQTRTSLQPSAAAPFAGPSTTQHTSRSLQESG</sequence>
<feature type="region of interest" description="Disordered" evidence="2">
    <location>
        <begin position="84"/>
        <end position="139"/>
    </location>
</feature>
<feature type="compositionally biased region" description="Polar residues" evidence="2">
    <location>
        <begin position="194"/>
        <end position="205"/>
    </location>
</feature>
<reference evidence="4" key="1">
    <citation type="submission" date="2015-02" db="EMBL/GenBank/DDBJ databases">
        <title>A transcriptome of Wollemia nobilis - a relic of Gondwana.</title>
        <authorList>
            <person name="Chia J.Y."/>
            <person name="Leong Y.S."/>
            <person name="Abdul Karim S."/>
            <person name="Wan Azmi N."/>
            <person name="Hercus R."/>
            <person name="Croft L."/>
        </authorList>
    </citation>
    <scope>NUCLEOTIDE SEQUENCE</scope>
    <source>
        <strain evidence="4">MaeBrown</strain>
        <tissue evidence="4">Leaf</tissue>
    </source>
</reference>
<organism evidence="4">
    <name type="scientific">Wollemia nobilis</name>
    <dbReference type="NCBI Taxonomy" id="56998"/>
    <lineage>
        <taxon>Eukaryota</taxon>
        <taxon>Viridiplantae</taxon>
        <taxon>Streptophyta</taxon>
        <taxon>Embryophyta</taxon>
        <taxon>Tracheophyta</taxon>
        <taxon>Spermatophyta</taxon>
        <taxon>Pinopsida</taxon>
        <taxon>Pinidae</taxon>
        <taxon>Conifers II</taxon>
        <taxon>Araucariales</taxon>
        <taxon>Araucariaceae</taxon>
        <taxon>Wollemia</taxon>
    </lineage>
</organism>
<dbReference type="GO" id="GO:0009611">
    <property type="term" value="P:response to wounding"/>
    <property type="evidence" value="ECO:0007669"/>
    <property type="project" value="TreeGrafter"/>
</dbReference>
<protein>
    <submittedName>
        <fullName evidence="4">TSA: Wollemia nobilis Ref_Wollemi_Transcript_5483_1821 transcribed RNA sequence</fullName>
    </submittedName>
</protein>
<feature type="compositionally biased region" description="Polar residues" evidence="2">
    <location>
        <begin position="350"/>
        <end position="368"/>
    </location>
</feature>
<dbReference type="GO" id="GO:2000022">
    <property type="term" value="P:regulation of jasmonic acid mediated signaling pathway"/>
    <property type="evidence" value="ECO:0007669"/>
    <property type="project" value="TreeGrafter"/>
</dbReference>
<evidence type="ECO:0000256" key="2">
    <source>
        <dbReference type="SAM" id="MobiDB-lite"/>
    </source>
</evidence>
<feature type="region of interest" description="Disordered" evidence="2">
    <location>
        <begin position="348"/>
        <end position="391"/>
    </location>
</feature>
<feature type="domain" description="Tify" evidence="3">
    <location>
        <begin position="314"/>
        <end position="349"/>
    </location>
</feature>
<name>A0A0C9QVL8_9CONI</name>
<feature type="compositionally biased region" description="Polar residues" evidence="2">
    <location>
        <begin position="377"/>
        <end position="391"/>
    </location>
</feature>
<evidence type="ECO:0000256" key="1">
    <source>
        <dbReference type="ARBA" id="ARBA00008614"/>
    </source>
</evidence>
<comment type="similarity">
    <text evidence="1">Belongs to the TIFY/JAZ family.</text>
</comment>
<dbReference type="PANTHER" id="PTHR33077:SF8">
    <property type="entry name" value="PROTEIN TIFY 8"/>
    <property type="match status" value="1"/>
</dbReference>
<dbReference type="PANTHER" id="PTHR33077">
    <property type="entry name" value="PROTEIN TIFY 4A-RELATED-RELATED"/>
    <property type="match status" value="1"/>
</dbReference>
<dbReference type="SMART" id="SM00979">
    <property type="entry name" value="TIFY"/>
    <property type="match status" value="1"/>
</dbReference>
<evidence type="ECO:0000259" key="3">
    <source>
        <dbReference type="PROSITE" id="PS51320"/>
    </source>
</evidence>
<dbReference type="GO" id="GO:0031347">
    <property type="term" value="P:regulation of defense response"/>
    <property type="evidence" value="ECO:0007669"/>
    <property type="project" value="TreeGrafter"/>
</dbReference>
<dbReference type="PROSITE" id="PS51320">
    <property type="entry name" value="TIFY"/>
    <property type="match status" value="1"/>
</dbReference>
<dbReference type="GO" id="GO:0005634">
    <property type="term" value="C:nucleus"/>
    <property type="evidence" value="ECO:0007669"/>
    <property type="project" value="TreeGrafter"/>
</dbReference>
<feature type="region of interest" description="Disordered" evidence="2">
    <location>
        <begin position="188"/>
        <end position="217"/>
    </location>
</feature>
<dbReference type="EMBL" id="GCHU01005445">
    <property type="protein sequence ID" value="JAG88805.1"/>
    <property type="molecule type" value="Transcribed_RNA"/>
</dbReference>
<dbReference type="AlphaFoldDB" id="A0A0C9QVL8"/>
<dbReference type="InterPro" id="IPR010399">
    <property type="entry name" value="Tify_dom"/>
</dbReference>
<dbReference type="InterPro" id="IPR040390">
    <property type="entry name" value="TIFY/JAZ"/>
</dbReference>
<dbReference type="Pfam" id="PF06200">
    <property type="entry name" value="tify"/>
    <property type="match status" value="1"/>
</dbReference>